<dbReference type="Proteomes" id="UP000061468">
    <property type="component" value="Chromosome"/>
</dbReference>
<evidence type="ECO:0000256" key="3">
    <source>
        <dbReference type="ARBA" id="ARBA00022692"/>
    </source>
</evidence>
<accession>A0AAC8XLN0</accession>
<organism evidence="8 9">
    <name type="scientific">Alteromonas mediterranea</name>
    <dbReference type="NCBI Taxonomy" id="314275"/>
    <lineage>
        <taxon>Bacteria</taxon>
        <taxon>Pseudomonadati</taxon>
        <taxon>Pseudomonadota</taxon>
        <taxon>Gammaproteobacteria</taxon>
        <taxon>Alteromonadales</taxon>
        <taxon>Alteromonadaceae</taxon>
        <taxon>Alteromonas/Salinimonas group</taxon>
        <taxon>Alteromonas</taxon>
    </lineage>
</organism>
<keyword evidence="3 6" id="KW-0812">Transmembrane</keyword>
<dbReference type="PANTHER" id="PTHR33885:SF3">
    <property type="entry name" value="PHAGE SHOCK PROTEIN C"/>
    <property type="match status" value="1"/>
</dbReference>
<evidence type="ECO:0000259" key="7">
    <source>
        <dbReference type="Pfam" id="PF04024"/>
    </source>
</evidence>
<evidence type="ECO:0000256" key="1">
    <source>
        <dbReference type="ARBA" id="ARBA00004162"/>
    </source>
</evidence>
<name>A0AAC8XLN0_9ALTE</name>
<keyword evidence="5 6" id="KW-0472">Membrane</keyword>
<protein>
    <recommendedName>
        <fullName evidence="7">Phage shock protein PspC N-terminal domain-containing protein</fullName>
    </recommendedName>
</protein>
<evidence type="ECO:0000313" key="8">
    <source>
        <dbReference type="EMBL" id="AMJ79813.1"/>
    </source>
</evidence>
<proteinExistence type="predicted"/>
<keyword evidence="2" id="KW-1003">Cell membrane</keyword>
<dbReference type="AlphaFoldDB" id="A0AAC8XLN0"/>
<evidence type="ECO:0000256" key="2">
    <source>
        <dbReference type="ARBA" id="ARBA00022475"/>
    </source>
</evidence>
<dbReference type="PANTHER" id="PTHR33885">
    <property type="entry name" value="PHAGE SHOCK PROTEIN C"/>
    <property type="match status" value="1"/>
</dbReference>
<dbReference type="InterPro" id="IPR007168">
    <property type="entry name" value="Phageshock_PspC_N"/>
</dbReference>
<dbReference type="InterPro" id="IPR052027">
    <property type="entry name" value="PspC"/>
</dbReference>
<feature type="domain" description="Phage shock protein PspC N-terminal" evidence="7">
    <location>
        <begin position="8"/>
        <end position="65"/>
    </location>
</feature>
<keyword evidence="4 6" id="KW-1133">Transmembrane helix</keyword>
<dbReference type="GO" id="GO:0005886">
    <property type="term" value="C:plasma membrane"/>
    <property type="evidence" value="ECO:0007669"/>
    <property type="project" value="UniProtKB-SubCell"/>
</dbReference>
<evidence type="ECO:0000256" key="5">
    <source>
        <dbReference type="ARBA" id="ARBA00023136"/>
    </source>
</evidence>
<evidence type="ECO:0000313" key="9">
    <source>
        <dbReference type="Proteomes" id="UP000061468"/>
    </source>
</evidence>
<evidence type="ECO:0000256" key="4">
    <source>
        <dbReference type="ARBA" id="ARBA00022989"/>
    </source>
</evidence>
<reference evidence="8 9" key="1">
    <citation type="submission" date="2015-12" db="EMBL/GenBank/DDBJ databases">
        <title>Intraspecies pangenome expansion in the marine bacterium Alteromonas.</title>
        <authorList>
            <person name="Lopez-Perez M."/>
            <person name="Rodriguez-Valera F."/>
        </authorList>
    </citation>
    <scope>NUCLEOTIDE SEQUENCE [LARGE SCALE GENOMIC DNA]</scope>
    <source>
        <strain evidence="8 9">UM8</strain>
    </source>
</reference>
<comment type="subcellular location">
    <subcellularLocation>
        <location evidence="1">Cell membrane</location>
        <topology evidence="1">Single-pass membrane protein</topology>
    </subcellularLocation>
</comment>
<feature type="transmembrane region" description="Helical" evidence="6">
    <location>
        <begin position="36"/>
        <end position="63"/>
    </location>
</feature>
<dbReference type="Pfam" id="PF04024">
    <property type="entry name" value="PspC"/>
    <property type="match status" value="1"/>
</dbReference>
<evidence type="ECO:0000256" key="6">
    <source>
        <dbReference type="SAM" id="Phobius"/>
    </source>
</evidence>
<sequence>MMKVPTQKRIYRDLDAGIISGVCAGVARYFDIDAVWVRAAAVLGLFMATPITLVAYVAAVILLPRLV</sequence>
<gene>
    <name evidence="8" type="ORF">AV942_16710</name>
</gene>
<dbReference type="EMBL" id="CP013928">
    <property type="protein sequence ID" value="AMJ79813.1"/>
    <property type="molecule type" value="Genomic_DNA"/>
</dbReference>